<dbReference type="AlphaFoldDB" id="A0A9W6F3M5"/>
<organism evidence="3 4">
    <name type="scientific">Pleodorina starrii</name>
    <dbReference type="NCBI Taxonomy" id="330485"/>
    <lineage>
        <taxon>Eukaryota</taxon>
        <taxon>Viridiplantae</taxon>
        <taxon>Chlorophyta</taxon>
        <taxon>core chlorophytes</taxon>
        <taxon>Chlorophyceae</taxon>
        <taxon>CS clade</taxon>
        <taxon>Chlamydomonadales</taxon>
        <taxon>Volvocaceae</taxon>
        <taxon>Pleodorina</taxon>
    </lineage>
</organism>
<evidence type="ECO:0000256" key="1">
    <source>
        <dbReference type="SAM" id="MobiDB-lite"/>
    </source>
</evidence>
<dbReference type="InterPro" id="IPR003832">
    <property type="entry name" value="DUF212"/>
</dbReference>
<gene>
    <name evidence="3" type="primary">PLEST011748</name>
    <name evidence="3" type="ORF">PLESTB_000884000</name>
</gene>
<comment type="caution">
    <text evidence="3">The sequence shown here is derived from an EMBL/GenBank/DDBJ whole genome shotgun (WGS) entry which is preliminary data.</text>
</comment>
<keyword evidence="2" id="KW-0472">Membrane</keyword>
<feature type="compositionally biased region" description="Basic and acidic residues" evidence="1">
    <location>
        <begin position="143"/>
        <end position="153"/>
    </location>
</feature>
<feature type="region of interest" description="Disordered" evidence="1">
    <location>
        <begin position="143"/>
        <end position="162"/>
    </location>
</feature>
<evidence type="ECO:0000256" key="2">
    <source>
        <dbReference type="SAM" id="Phobius"/>
    </source>
</evidence>
<keyword evidence="2" id="KW-1133">Transmembrane helix</keyword>
<keyword evidence="2" id="KW-0812">Transmembrane</keyword>
<feature type="transmembrane region" description="Helical" evidence="2">
    <location>
        <begin position="70"/>
        <end position="93"/>
    </location>
</feature>
<keyword evidence="4" id="KW-1185">Reference proteome</keyword>
<feature type="transmembrane region" description="Helical" evidence="2">
    <location>
        <begin position="99"/>
        <end position="116"/>
    </location>
</feature>
<dbReference type="OrthoDB" id="1716650at2759"/>
<reference evidence="3 4" key="1">
    <citation type="journal article" date="2023" name="Commun. Biol.">
        <title>Reorganization of the ancestral sex-determining regions during the evolution of trioecy in Pleodorina starrii.</title>
        <authorList>
            <person name="Takahashi K."/>
            <person name="Suzuki S."/>
            <person name="Kawai-Toyooka H."/>
            <person name="Yamamoto K."/>
            <person name="Hamaji T."/>
            <person name="Ootsuki R."/>
            <person name="Yamaguchi H."/>
            <person name="Kawachi M."/>
            <person name="Higashiyama T."/>
            <person name="Nozaki H."/>
        </authorList>
    </citation>
    <scope>NUCLEOTIDE SEQUENCE [LARGE SCALE GENOMIC DNA]</scope>
    <source>
        <strain evidence="3 4">NIES-4479</strain>
    </source>
</reference>
<dbReference type="Pfam" id="PF02681">
    <property type="entry name" value="DUF212"/>
    <property type="match status" value="1"/>
</dbReference>
<accession>A0A9W6F3M5</accession>
<name>A0A9W6F3M5_9CHLO</name>
<protein>
    <recommendedName>
        <fullName evidence="5">Acid phosphatase/vanadium-dependent haloperoxidase-related protein</fullName>
    </recommendedName>
</protein>
<sequence>MMPLGLHLAIRRLLESDIDASKVEPTKHNWLVGLFVNGVLVSAIVAFFIAQLTKVFTHYYHEQVWDWTRLVSSGGMPSSHTALIVALTTAVAVEQGTNSSLFAICLVISLIVMYDATGVRLHAGRQATVLNIIIAEMPPDHPVQDSGRLRDSLGHTPIQVRD</sequence>
<dbReference type="PANTHER" id="PTHR31446:SF29">
    <property type="entry name" value="ACID PHOSPHATASE_VANADIUM-DEPENDENT HALOPEROXIDASE-RELATED PROTEIN"/>
    <property type="match status" value="1"/>
</dbReference>
<proteinExistence type="predicted"/>
<evidence type="ECO:0000313" key="3">
    <source>
        <dbReference type="EMBL" id="GLC54600.1"/>
    </source>
</evidence>
<dbReference type="Proteomes" id="UP001165080">
    <property type="component" value="Unassembled WGS sequence"/>
</dbReference>
<dbReference type="PANTHER" id="PTHR31446">
    <property type="entry name" value="ACID PHOSPHATASE/VANADIUM-DEPENDENT HALOPEROXIDASE-RELATED PROTEIN"/>
    <property type="match status" value="1"/>
</dbReference>
<dbReference type="EMBL" id="BRXU01000010">
    <property type="protein sequence ID" value="GLC54600.1"/>
    <property type="molecule type" value="Genomic_DNA"/>
</dbReference>
<evidence type="ECO:0008006" key="5">
    <source>
        <dbReference type="Google" id="ProtNLM"/>
    </source>
</evidence>
<evidence type="ECO:0000313" key="4">
    <source>
        <dbReference type="Proteomes" id="UP001165080"/>
    </source>
</evidence>
<feature type="transmembrane region" description="Helical" evidence="2">
    <location>
        <begin position="30"/>
        <end position="50"/>
    </location>
</feature>